<comment type="caution">
    <text evidence="1">The sequence shown here is derived from an EMBL/GenBank/DDBJ whole genome shotgun (WGS) entry which is preliminary data.</text>
</comment>
<sequence length="295" mass="33125">MIKEIKHNAHFGGNSKASNQIYVGLRQTHHVLDEKQKKSPQFTGIPFDPYGTISVLTAFKSPPPFVVALVVCPANPVGITVEQWASAPTVPGRRNGGKADVVCEPNIADVEARGDIAKHIIHNRVLDMLKHMKRSSSRVWVNNKQTRGKVEKRELQRETPLYFAKNHTERWRDLVKQGNVIRENPAKSHIQGKKVAQMATDTKSSSKYTPEGAPAVPWTPLLQLTFALGMLRIESKITLLCPEGVEGESEAEKNFWIKFFHMGLMPPNSLQTKLVRPKKYALLESMPFGKYASRQ</sequence>
<reference evidence="1 2" key="1">
    <citation type="journal article" date="2024" name="J Genomics">
        <title>Draft genome sequencing and assembly of Favolaschia claudopus CIRM-BRFM 2984 isolated from oak limbs.</title>
        <authorList>
            <person name="Navarro D."/>
            <person name="Drula E."/>
            <person name="Chaduli D."/>
            <person name="Cazenave R."/>
            <person name="Ahrendt S."/>
            <person name="Wang J."/>
            <person name="Lipzen A."/>
            <person name="Daum C."/>
            <person name="Barry K."/>
            <person name="Grigoriev I.V."/>
            <person name="Favel A."/>
            <person name="Rosso M.N."/>
            <person name="Martin F."/>
        </authorList>
    </citation>
    <scope>NUCLEOTIDE SEQUENCE [LARGE SCALE GENOMIC DNA]</scope>
    <source>
        <strain evidence="1 2">CIRM-BRFM 2984</strain>
    </source>
</reference>
<dbReference type="Proteomes" id="UP001362999">
    <property type="component" value="Unassembled WGS sequence"/>
</dbReference>
<proteinExistence type="predicted"/>
<dbReference type="EMBL" id="JAWWNJ010000120">
    <property type="protein sequence ID" value="KAK6988763.1"/>
    <property type="molecule type" value="Genomic_DNA"/>
</dbReference>
<evidence type="ECO:0000313" key="1">
    <source>
        <dbReference type="EMBL" id="KAK6988763.1"/>
    </source>
</evidence>
<protein>
    <recommendedName>
        <fullName evidence="3">Reverse transcriptase</fullName>
    </recommendedName>
</protein>
<evidence type="ECO:0000313" key="2">
    <source>
        <dbReference type="Proteomes" id="UP001362999"/>
    </source>
</evidence>
<keyword evidence="2" id="KW-1185">Reference proteome</keyword>
<accession>A0AAV9ZQZ8</accession>
<evidence type="ECO:0008006" key="3">
    <source>
        <dbReference type="Google" id="ProtNLM"/>
    </source>
</evidence>
<organism evidence="1 2">
    <name type="scientific">Favolaschia claudopus</name>
    <dbReference type="NCBI Taxonomy" id="2862362"/>
    <lineage>
        <taxon>Eukaryota</taxon>
        <taxon>Fungi</taxon>
        <taxon>Dikarya</taxon>
        <taxon>Basidiomycota</taxon>
        <taxon>Agaricomycotina</taxon>
        <taxon>Agaricomycetes</taxon>
        <taxon>Agaricomycetidae</taxon>
        <taxon>Agaricales</taxon>
        <taxon>Marasmiineae</taxon>
        <taxon>Mycenaceae</taxon>
        <taxon>Favolaschia</taxon>
    </lineage>
</organism>
<gene>
    <name evidence="1" type="ORF">R3P38DRAFT_2804228</name>
</gene>
<dbReference type="AlphaFoldDB" id="A0AAV9ZQZ8"/>
<name>A0AAV9ZQZ8_9AGAR</name>